<reference evidence="1 2" key="1">
    <citation type="journal article" date="2013" name="Nature">
        <title>Insights into bilaterian evolution from three spiralian genomes.</title>
        <authorList>
            <person name="Simakov O."/>
            <person name="Marletaz F."/>
            <person name="Cho S.J."/>
            <person name="Edsinger-Gonzales E."/>
            <person name="Havlak P."/>
            <person name="Hellsten U."/>
            <person name="Kuo D.H."/>
            <person name="Larsson T."/>
            <person name="Lv J."/>
            <person name="Arendt D."/>
            <person name="Savage R."/>
            <person name="Osoegawa K."/>
            <person name="de Jong P."/>
            <person name="Grimwood J."/>
            <person name="Chapman J.A."/>
            <person name="Shapiro H."/>
            <person name="Aerts A."/>
            <person name="Otillar R.P."/>
            <person name="Terry A.Y."/>
            <person name="Boore J.L."/>
            <person name="Grigoriev I.V."/>
            <person name="Lindberg D.R."/>
            <person name="Seaver E.C."/>
            <person name="Weisblat D.A."/>
            <person name="Putnam N.H."/>
            <person name="Rokhsar D.S."/>
        </authorList>
    </citation>
    <scope>NUCLEOTIDE SEQUENCE [LARGE SCALE GENOMIC DNA]</scope>
</reference>
<dbReference type="Proteomes" id="UP000030746">
    <property type="component" value="Unassembled WGS sequence"/>
</dbReference>
<dbReference type="GeneID" id="20251132"/>
<name>V3ZU55_LOTGI</name>
<dbReference type="CTD" id="20251132"/>
<dbReference type="KEGG" id="lgi:LOTGIDRAFT_239635"/>
<dbReference type="EMBL" id="KB203168">
    <property type="protein sequence ID" value="ESO86120.1"/>
    <property type="molecule type" value="Genomic_DNA"/>
</dbReference>
<evidence type="ECO:0000313" key="1">
    <source>
        <dbReference type="EMBL" id="ESO86120.1"/>
    </source>
</evidence>
<dbReference type="AlphaFoldDB" id="V3ZU55"/>
<gene>
    <name evidence="1" type="ORF">LOTGIDRAFT_239635</name>
</gene>
<dbReference type="RefSeq" id="XP_009063189.1">
    <property type="nucleotide sequence ID" value="XM_009064941.1"/>
</dbReference>
<sequence>MFYTIFLDFFMRLVKKKFDFISSVYISKRLENKMLCKISVKITINIAKC</sequence>
<protein>
    <submittedName>
        <fullName evidence="1">Uncharacterized protein</fullName>
    </submittedName>
</protein>
<evidence type="ECO:0000313" key="2">
    <source>
        <dbReference type="Proteomes" id="UP000030746"/>
    </source>
</evidence>
<proteinExistence type="predicted"/>
<keyword evidence="2" id="KW-1185">Reference proteome</keyword>
<accession>V3ZU55</accession>
<organism evidence="1 2">
    <name type="scientific">Lottia gigantea</name>
    <name type="common">Giant owl limpet</name>
    <dbReference type="NCBI Taxonomy" id="225164"/>
    <lineage>
        <taxon>Eukaryota</taxon>
        <taxon>Metazoa</taxon>
        <taxon>Spiralia</taxon>
        <taxon>Lophotrochozoa</taxon>
        <taxon>Mollusca</taxon>
        <taxon>Gastropoda</taxon>
        <taxon>Patellogastropoda</taxon>
        <taxon>Lottioidea</taxon>
        <taxon>Lottiidae</taxon>
        <taxon>Lottia</taxon>
    </lineage>
</organism>
<dbReference type="HOGENOM" id="CLU_3144418_0_0_1"/>